<dbReference type="Gene3D" id="1.10.10.10">
    <property type="entry name" value="Winged helix-like DNA-binding domain superfamily/Winged helix DNA-binding domain"/>
    <property type="match status" value="1"/>
</dbReference>
<dbReference type="SUPFAM" id="SSF53850">
    <property type="entry name" value="Periplasmic binding protein-like II"/>
    <property type="match status" value="1"/>
</dbReference>
<dbReference type="Pfam" id="PF03466">
    <property type="entry name" value="LysR_substrate"/>
    <property type="match status" value="1"/>
</dbReference>
<evidence type="ECO:0000256" key="3">
    <source>
        <dbReference type="ARBA" id="ARBA00023125"/>
    </source>
</evidence>
<dbReference type="PROSITE" id="PS50931">
    <property type="entry name" value="HTH_LYSR"/>
    <property type="match status" value="1"/>
</dbReference>
<dbReference type="Pfam" id="PF00126">
    <property type="entry name" value="HTH_1"/>
    <property type="match status" value="1"/>
</dbReference>
<dbReference type="PANTHER" id="PTHR30293">
    <property type="entry name" value="TRANSCRIPTIONAL REGULATORY PROTEIN NAC-RELATED"/>
    <property type="match status" value="1"/>
</dbReference>
<evidence type="ECO:0000256" key="2">
    <source>
        <dbReference type="ARBA" id="ARBA00023015"/>
    </source>
</evidence>
<dbReference type="Proteomes" id="UP001431221">
    <property type="component" value="Unassembled WGS sequence"/>
</dbReference>
<evidence type="ECO:0000256" key="5">
    <source>
        <dbReference type="ARBA" id="ARBA00023163"/>
    </source>
</evidence>
<keyword evidence="4" id="KW-0010">Activator</keyword>
<dbReference type="RefSeq" id="WP_248157665.1">
    <property type="nucleotide sequence ID" value="NZ_JALNMJ010000019.1"/>
</dbReference>
<evidence type="ECO:0000259" key="6">
    <source>
        <dbReference type="PROSITE" id="PS50931"/>
    </source>
</evidence>
<dbReference type="InterPro" id="IPR000847">
    <property type="entry name" value="LysR_HTH_N"/>
</dbReference>
<dbReference type="InterPro" id="IPR005119">
    <property type="entry name" value="LysR_subst-bd"/>
</dbReference>
<keyword evidence="2" id="KW-0805">Transcription regulation</keyword>
<organism evidence="7 8">
    <name type="scientific">Roseibium sediminicola</name>
    <dbReference type="NCBI Taxonomy" id="2933272"/>
    <lineage>
        <taxon>Bacteria</taxon>
        <taxon>Pseudomonadati</taxon>
        <taxon>Pseudomonadota</taxon>
        <taxon>Alphaproteobacteria</taxon>
        <taxon>Hyphomicrobiales</taxon>
        <taxon>Stappiaceae</taxon>
        <taxon>Roseibium</taxon>
    </lineage>
</organism>
<keyword evidence="3" id="KW-0238">DNA-binding</keyword>
<dbReference type="InterPro" id="IPR036388">
    <property type="entry name" value="WH-like_DNA-bd_sf"/>
</dbReference>
<evidence type="ECO:0000313" key="7">
    <source>
        <dbReference type="EMBL" id="MCK7614844.1"/>
    </source>
</evidence>
<dbReference type="SUPFAM" id="SSF46785">
    <property type="entry name" value="Winged helix' DNA-binding domain"/>
    <property type="match status" value="1"/>
</dbReference>
<dbReference type="InterPro" id="IPR036390">
    <property type="entry name" value="WH_DNA-bd_sf"/>
</dbReference>
<keyword evidence="5" id="KW-0804">Transcription</keyword>
<dbReference type="PANTHER" id="PTHR30293:SF0">
    <property type="entry name" value="NITROGEN ASSIMILATION REGULATORY PROTEIN NAC"/>
    <property type="match status" value="1"/>
</dbReference>
<feature type="domain" description="HTH lysR-type" evidence="6">
    <location>
        <begin position="1"/>
        <end position="58"/>
    </location>
</feature>
<proteinExistence type="inferred from homology"/>
<evidence type="ECO:0000256" key="1">
    <source>
        <dbReference type="ARBA" id="ARBA00009437"/>
    </source>
</evidence>
<name>A0ABT0GZH4_9HYPH</name>
<dbReference type="EMBL" id="JALNMJ010000019">
    <property type="protein sequence ID" value="MCK7614844.1"/>
    <property type="molecule type" value="Genomic_DNA"/>
</dbReference>
<evidence type="ECO:0000313" key="8">
    <source>
        <dbReference type="Proteomes" id="UP001431221"/>
    </source>
</evidence>
<sequence length="312" mass="33992">MDIRQLRYFLEIVEQGSLTRAAERLHVAQPALSLHVKTMEEQLGTRLLLRGRSGVRPTEAGELLLRRARGILDDLARTEDDIRNLESDPSGIVRLGFPGTISAMVSLPLILAARERYPRITLNITEAMSGFIGEWLSEGKIDLAVLYSRSRDPNILSDLLLEEELVVLWPGGSAPPETLDLAALKGEPMVLPSSAHGLRVLIDQTCQGLGFAPEIAMEIDSFNNIKRLVAAGFGPSILPFYAAEEEVASGTLTVSHIAAPGLWRGAHLVSRAGRPVPRAQAAVRDLLKEVIIGLRDTGEWAAARVPELCPTH</sequence>
<comment type="similarity">
    <text evidence="1">Belongs to the LysR transcriptional regulatory family.</text>
</comment>
<comment type="caution">
    <text evidence="7">The sequence shown here is derived from an EMBL/GenBank/DDBJ whole genome shotgun (WGS) entry which is preliminary data.</text>
</comment>
<dbReference type="Gene3D" id="3.40.190.290">
    <property type="match status" value="1"/>
</dbReference>
<accession>A0ABT0GZH4</accession>
<reference evidence="7" key="1">
    <citation type="submission" date="2022-04" db="EMBL/GenBank/DDBJ databases">
        <title>Roseibium sp. CAU 1639 isolated from mud.</title>
        <authorList>
            <person name="Kim W."/>
        </authorList>
    </citation>
    <scope>NUCLEOTIDE SEQUENCE</scope>
    <source>
        <strain evidence="7">CAU 1639</strain>
    </source>
</reference>
<dbReference type="PRINTS" id="PR00039">
    <property type="entry name" value="HTHLYSR"/>
</dbReference>
<protein>
    <submittedName>
        <fullName evidence="7">LysR family transcriptional regulator</fullName>
    </submittedName>
</protein>
<evidence type="ECO:0000256" key="4">
    <source>
        <dbReference type="ARBA" id="ARBA00023159"/>
    </source>
</evidence>
<keyword evidence="8" id="KW-1185">Reference proteome</keyword>
<gene>
    <name evidence="7" type="ORF">M0H32_21955</name>
</gene>